<feature type="transmembrane region" description="Helical" evidence="1">
    <location>
        <begin position="78"/>
        <end position="97"/>
    </location>
</feature>
<sequence length="100" mass="12155">MIYNVVLIMVFLIGRWVILDQFDFASGQPSELGKDWLVGWVNGFSVLFLFPFYWWVIKKVTHKIRTQIQKRFLRIFTYIYSYMIMVLLFTVIYYAFILSF</sequence>
<keyword evidence="1" id="KW-0812">Transmembrane</keyword>
<comment type="caution">
    <text evidence="2">The sequence shown here is derived from an EMBL/GenBank/DDBJ whole genome shotgun (WGS) entry which is preliminary data.</text>
</comment>
<accession>A0A4R3LB57</accession>
<evidence type="ECO:0000313" key="3">
    <source>
        <dbReference type="Proteomes" id="UP000294937"/>
    </source>
</evidence>
<proteinExistence type="predicted"/>
<reference evidence="2 3" key="1">
    <citation type="submission" date="2019-03" db="EMBL/GenBank/DDBJ databases">
        <title>Genomic Encyclopedia of Type Strains, Phase IV (KMG-IV): sequencing the most valuable type-strain genomes for metagenomic binning, comparative biology and taxonomic classification.</title>
        <authorList>
            <person name="Goeker M."/>
        </authorList>
    </citation>
    <scope>NUCLEOTIDE SEQUENCE [LARGE SCALE GENOMIC DNA]</scope>
    <source>
        <strain evidence="2 3">DSM 45707</strain>
    </source>
</reference>
<gene>
    <name evidence="2" type="ORF">EDD58_101599</name>
</gene>
<feature type="transmembrane region" description="Helical" evidence="1">
    <location>
        <begin position="37"/>
        <end position="57"/>
    </location>
</feature>
<dbReference type="EMBL" id="SMAG01000001">
    <property type="protein sequence ID" value="TCS96952.1"/>
    <property type="molecule type" value="Genomic_DNA"/>
</dbReference>
<protein>
    <submittedName>
        <fullName evidence="2">Uncharacterized protein</fullName>
    </submittedName>
</protein>
<keyword evidence="3" id="KW-1185">Reference proteome</keyword>
<evidence type="ECO:0000313" key="2">
    <source>
        <dbReference type="EMBL" id="TCS96952.1"/>
    </source>
</evidence>
<keyword evidence="1" id="KW-1133">Transmembrane helix</keyword>
<organism evidence="2 3">
    <name type="scientific">Hazenella coriacea</name>
    <dbReference type="NCBI Taxonomy" id="1179467"/>
    <lineage>
        <taxon>Bacteria</taxon>
        <taxon>Bacillati</taxon>
        <taxon>Bacillota</taxon>
        <taxon>Bacilli</taxon>
        <taxon>Bacillales</taxon>
        <taxon>Thermoactinomycetaceae</taxon>
        <taxon>Hazenella</taxon>
    </lineage>
</organism>
<dbReference type="AlphaFoldDB" id="A0A4R3LB57"/>
<dbReference type="Proteomes" id="UP000294937">
    <property type="component" value="Unassembled WGS sequence"/>
</dbReference>
<name>A0A4R3LB57_9BACL</name>
<evidence type="ECO:0000256" key="1">
    <source>
        <dbReference type="SAM" id="Phobius"/>
    </source>
</evidence>
<keyword evidence="1" id="KW-0472">Membrane</keyword>